<keyword evidence="3 6" id="KW-0812">Transmembrane</keyword>
<dbReference type="InterPro" id="IPR045069">
    <property type="entry name" value="MATE_euk"/>
</dbReference>
<dbReference type="Proteomes" id="UP001140217">
    <property type="component" value="Unassembled WGS sequence"/>
</dbReference>
<dbReference type="GO" id="GO:1990961">
    <property type="term" value="P:xenobiotic detoxification by transmembrane export across the plasma membrane"/>
    <property type="evidence" value="ECO:0007669"/>
    <property type="project" value="InterPro"/>
</dbReference>
<protein>
    <submittedName>
        <fullName evidence="7">Ethionine resistance protein</fullName>
    </submittedName>
</protein>
<keyword evidence="5 6" id="KW-0472">Membrane</keyword>
<evidence type="ECO:0000313" key="8">
    <source>
        <dbReference type="Proteomes" id="UP001140217"/>
    </source>
</evidence>
<evidence type="ECO:0000256" key="3">
    <source>
        <dbReference type="ARBA" id="ARBA00022692"/>
    </source>
</evidence>
<feature type="transmembrane region" description="Helical" evidence="6">
    <location>
        <begin position="954"/>
        <end position="975"/>
    </location>
</feature>
<dbReference type="PANTHER" id="PTHR11206">
    <property type="entry name" value="MULTIDRUG RESISTANCE PROTEIN"/>
    <property type="match status" value="1"/>
</dbReference>
<feature type="transmembrane region" description="Helical" evidence="6">
    <location>
        <begin position="987"/>
        <end position="1009"/>
    </location>
</feature>
<dbReference type="InterPro" id="IPR002528">
    <property type="entry name" value="MATE_fam"/>
</dbReference>
<dbReference type="Pfam" id="PF01554">
    <property type="entry name" value="MatE"/>
    <property type="match status" value="2"/>
</dbReference>
<comment type="caution">
    <text evidence="7">The sequence shown here is derived from an EMBL/GenBank/DDBJ whole genome shotgun (WGS) entry which is preliminary data.</text>
</comment>
<dbReference type="CDD" id="cd13132">
    <property type="entry name" value="MATE_eukaryotic"/>
    <property type="match status" value="1"/>
</dbReference>
<name>A0A9W8HJE1_9FUNG</name>
<evidence type="ECO:0000256" key="4">
    <source>
        <dbReference type="ARBA" id="ARBA00022989"/>
    </source>
</evidence>
<evidence type="ECO:0000256" key="6">
    <source>
        <dbReference type="SAM" id="Phobius"/>
    </source>
</evidence>
<evidence type="ECO:0000256" key="5">
    <source>
        <dbReference type="ARBA" id="ARBA00023136"/>
    </source>
</evidence>
<reference evidence="7" key="1">
    <citation type="submission" date="2022-07" db="EMBL/GenBank/DDBJ databases">
        <title>Phylogenomic reconstructions and comparative analyses of Kickxellomycotina fungi.</title>
        <authorList>
            <person name="Reynolds N.K."/>
            <person name="Stajich J.E."/>
            <person name="Barry K."/>
            <person name="Grigoriev I.V."/>
            <person name="Crous P."/>
            <person name="Smith M.E."/>
        </authorList>
    </citation>
    <scope>NUCLEOTIDE SEQUENCE</scope>
    <source>
        <strain evidence="7">NBRC 105414</strain>
    </source>
</reference>
<feature type="transmembrane region" description="Helical" evidence="6">
    <location>
        <begin position="760"/>
        <end position="784"/>
    </location>
</feature>
<dbReference type="GO" id="GO:0015297">
    <property type="term" value="F:antiporter activity"/>
    <property type="evidence" value="ECO:0007669"/>
    <property type="project" value="InterPro"/>
</dbReference>
<evidence type="ECO:0000256" key="1">
    <source>
        <dbReference type="ARBA" id="ARBA00004141"/>
    </source>
</evidence>
<dbReference type="AlphaFoldDB" id="A0A9W8HJE1"/>
<feature type="transmembrane region" description="Helical" evidence="6">
    <location>
        <begin position="663"/>
        <end position="682"/>
    </location>
</feature>
<dbReference type="EMBL" id="JANBUL010000053">
    <property type="protein sequence ID" value="KAJ2783191.1"/>
    <property type="molecule type" value="Genomic_DNA"/>
</dbReference>
<evidence type="ECO:0000313" key="7">
    <source>
        <dbReference type="EMBL" id="KAJ2783191.1"/>
    </source>
</evidence>
<proteinExistence type="inferred from homology"/>
<feature type="transmembrane region" description="Helical" evidence="6">
    <location>
        <begin position="592"/>
        <end position="612"/>
    </location>
</feature>
<dbReference type="GO" id="GO:0016020">
    <property type="term" value="C:membrane"/>
    <property type="evidence" value="ECO:0007669"/>
    <property type="project" value="UniProtKB-SubCell"/>
</dbReference>
<organism evidence="7 8">
    <name type="scientific">Coemansia javaensis</name>
    <dbReference type="NCBI Taxonomy" id="2761396"/>
    <lineage>
        <taxon>Eukaryota</taxon>
        <taxon>Fungi</taxon>
        <taxon>Fungi incertae sedis</taxon>
        <taxon>Zoopagomycota</taxon>
        <taxon>Kickxellomycotina</taxon>
        <taxon>Kickxellomycetes</taxon>
        <taxon>Kickxellales</taxon>
        <taxon>Kickxellaceae</taxon>
        <taxon>Coemansia</taxon>
    </lineage>
</organism>
<feature type="transmembrane region" description="Helical" evidence="6">
    <location>
        <begin position="926"/>
        <end position="947"/>
    </location>
</feature>
<accession>A0A9W8HJE1</accession>
<sequence length="1019" mass="108216">MALLTINVAPALLQVVDEVVNIPAARQFMLMIPYGFGDDPATLAMARRVLEKAHRCKTRELVVYDKASPMLVDMVVSAPITHLTLHMASMDVLYWLAYDCVSFQALTEFELFSCVKQLIIRVGCGGTPIDGLKEAAERLRAAAGKLAGVLALRFDMASKKRMLGWDGVDAADRETDIQAICSDIIAAIPRMRFMKLILKRHDSVAQEVSRRLAVHYSGQLKDLSILGPVAIPRGTEFKKLRRLDLDYGHISTTRAPRVNPAELKLLCLRDRLTTSAWASFAAGVHNRELMFANLRVLSLESSPPAAMPSFAAQPHGRSAWRLHFPTLQHAHIHCGQGPFPVLEWVVFPPRMALLTINVAPALLQVVDEVVNIPAARQFMLMIPYGFGDDPATLAMARRVLEKAHRCKSRQLVVHDKASPTLVDMIVSAPVTHLSLNMATIDVITDLIRRAPSVTALSINQLGTDGAQPEILVPPPGSGRTVVPLSTSITVLHLGRGSLERQPDAVLAANEKDTKIHLEDKQGPMPAAGPRQGIPGSVGSGIAHVGNAETTPLLHNSPSAVSLEAASHGEAGHYLAVARGEARWMASASSLPVLTLLLQASFHFVSVISVGYLGATELAAMALAVTLFGVLVVAPVTGLLATMGSLCSAAFAASGDRTLVGVHLQRGLAAVAVHFALVAPAMWNAERILLAIGQEPAVAQLSGTYLRIQILGVVPWGAFEACTHYLRAQGITNAGAAVSAAVAPIHWTANYLLVRSPTHGVGFAGAPIATVTTQWLSLFGVFVYIRAKQATETWGGWDVRVLRTTGELYRVAAPSVVATWVWWCGCELLTLGSSYFGTAQLAASAVMLSTVGLASQIGNGLGSSAGPRVGSLVGAAKPRQARIAGDVSLAASAVVGAACSLCLAVFGSEWIAIYTKDPAVAREAARLLPAACMLLAGGGLGAVLRAVLRGVGRPGAIAVAHMVGHGACGAPTAYYLGFRRGMGAAGVWWGLAAGVVLSATVQLVYCYARIDWRDTARRRR</sequence>
<keyword evidence="4 6" id="KW-1133">Transmembrane helix</keyword>
<comment type="subcellular location">
    <subcellularLocation>
        <location evidence="1">Membrane</location>
        <topology evidence="1">Multi-pass membrane protein</topology>
    </subcellularLocation>
</comment>
<dbReference type="NCBIfam" id="TIGR00797">
    <property type="entry name" value="matE"/>
    <property type="match status" value="1"/>
</dbReference>
<dbReference type="GO" id="GO:0042910">
    <property type="term" value="F:xenobiotic transmembrane transporter activity"/>
    <property type="evidence" value="ECO:0007669"/>
    <property type="project" value="InterPro"/>
</dbReference>
<dbReference type="OrthoDB" id="2126698at2759"/>
<gene>
    <name evidence="7" type="primary">ERC1_5</name>
    <name evidence="7" type="ORF">H4R18_001858</name>
</gene>
<feature type="transmembrane region" description="Helical" evidence="6">
    <location>
        <begin position="886"/>
        <end position="906"/>
    </location>
</feature>
<keyword evidence="8" id="KW-1185">Reference proteome</keyword>
<evidence type="ECO:0000256" key="2">
    <source>
        <dbReference type="ARBA" id="ARBA00010199"/>
    </source>
</evidence>
<comment type="similarity">
    <text evidence="2">Belongs to the multi antimicrobial extrusion (MATE) (TC 2.A.66.1) family.</text>
</comment>
<feature type="transmembrane region" description="Helical" evidence="6">
    <location>
        <begin position="618"/>
        <end position="651"/>
    </location>
</feature>